<dbReference type="GO" id="GO:0003700">
    <property type="term" value="F:DNA-binding transcription factor activity"/>
    <property type="evidence" value="ECO:0007669"/>
    <property type="project" value="InterPro"/>
</dbReference>
<dbReference type="PANTHER" id="PTHR30126:SF94">
    <property type="entry name" value="LYSR FAMILY TRANSCRIPTIONAL REGULATOR"/>
    <property type="match status" value="1"/>
</dbReference>
<dbReference type="EMBL" id="RAYQ01000020">
    <property type="protein sequence ID" value="RKI89634.1"/>
    <property type="molecule type" value="Genomic_DNA"/>
</dbReference>
<dbReference type="SUPFAM" id="SSF53850">
    <property type="entry name" value="Periplasmic binding protein-like II"/>
    <property type="match status" value="1"/>
</dbReference>
<protein>
    <submittedName>
        <fullName evidence="6">LysR family transcriptional regulator</fullName>
    </submittedName>
</protein>
<gene>
    <name evidence="6" type="ORF">D7V94_16780</name>
</gene>
<dbReference type="OrthoDB" id="9785745at2"/>
<dbReference type="Pfam" id="PF03466">
    <property type="entry name" value="LysR_substrate"/>
    <property type="match status" value="1"/>
</dbReference>
<evidence type="ECO:0000256" key="4">
    <source>
        <dbReference type="ARBA" id="ARBA00023163"/>
    </source>
</evidence>
<feature type="domain" description="HTH lysR-type" evidence="5">
    <location>
        <begin position="1"/>
        <end position="59"/>
    </location>
</feature>
<dbReference type="RefSeq" id="WP_120471487.1">
    <property type="nucleotide sequence ID" value="NZ_RAYQ01000020.1"/>
</dbReference>
<dbReference type="Gene3D" id="3.40.190.290">
    <property type="match status" value="1"/>
</dbReference>
<dbReference type="Pfam" id="PF00126">
    <property type="entry name" value="HTH_1"/>
    <property type="match status" value="1"/>
</dbReference>
<dbReference type="CDD" id="cd08420">
    <property type="entry name" value="PBP2_CysL_like"/>
    <property type="match status" value="1"/>
</dbReference>
<accession>A0A3A9AEX1</accession>
<organism evidence="6 7">
    <name type="scientific">Parablautia intestinalis</name>
    <dbReference type="NCBI Taxonomy" id="2320100"/>
    <lineage>
        <taxon>Bacteria</taxon>
        <taxon>Bacillati</taxon>
        <taxon>Bacillota</taxon>
        <taxon>Clostridia</taxon>
        <taxon>Lachnospirales</taxon>
        <taxon>Lachnospiraceae</taxon>
        <taxon>Parablautia</taxon>
    </lineage>
</organism>
<dbReference type="InterPro" id="IPR036390">
    <property type="entry name" value="WH_DNA-bd_sf"/>
</dbReference>
<keyword evidence="4" id="KW-0804">Transcription</keyword>
<dbReference type="InterPro" id="IPR036388">
    <property type="entry name" value="WH-like_DNA-bd_sf"/>
</dbReference>
<sequence length="304" mass="34625">MTIRHLKIFLLVCKNNFNTTKAAEELHMTQPAVSLAIKELEQYYGVALFDRIGKRLKITEAGQRFCEYSVHIVSMFDDMEKGMKDWDSFGVIRIGASITIGSQFLPYYVKAFYNRYPGTEVKVTISPSEQLEQKIWNNELDFILIEGISHTPTFVSEEYMEDSLTVICPANSGFYPGQLLSVEEFRQQNFLLREHGSGTRETFERVVEAAGFSVSPVWEAMSTTALVNAVINGLGIAVLPHRMVIGPIERGLVVAVRVKGLSFKRKFHIVYHKEKFLTSSAKAFIDLCRNYDMDYPLPKYNGLY</sequence>
<dbReference type="GO" id="GO:0000976">
    <property type="term" value="F:transcription cis-regulatory region binding"/>
    <property type="evidence" value="ECO:0007669"/>
    <property type="project" value="TreeGrafter"/>
</dbReference>
<evidence type="ECO:0000259" key="5">
    <source>
        <dbReference type="PROSITE" id="PS50931"/>
    </source>
</evidence>
<evidence type="ECO:0000313" key="7">
    <source>
        <dbReference type="Proteomes" id="UP000280696"/>
    </source>
</evidence>
<reference evidence="6 7" key="1">
    <citation type="submission" date="2018-09" db="EMBL/GenBank/DDBJ databases">
        <title>Murine metabolic-syndrome-specific gut microbial biobank.</title>
        <authorList>
            <person name="Liu C."/>
        </authorList>
    </citation>
    <scope>NUCLEOTIDE SEQUENCE [LARGE SCALE GENOMIC DNA]</scope>
    <source>
        <strain evidence="6 7">0.1xD8-82</strain>
    </source>
</reference>
<proteinExistence type="inferred from homology"/>
<dbReference type="InterPro" id="IPR000847">
    <property type="entry name" value="LysR_HTH_N"/>
</dbReference>
<evidence type="ECO:0000256" key="3">
    <source>
        <dbReference type="ARBA" id="ARBA00023125"/>
    </source>
</evidence>
<evidence type="ECO:0000256" key="2">
    <source>
        <dbReference type="ARBA" id="ARBA00023015"/>
    </source>
</evidence>
<dbReference type="InterPro" id="IPR005119">
    <property type="entry name" value="LysR_subst-bd"/>
</dbReference>
<dbReference type="SUPFAM" id="SSF46785">
    <property type="entry name" value="Winged helix' DNA-binding domain"/>
    <property type="match status" value="1"/>
</dbReference>
<name>A0A3A9AEX1_9FIRM</name>
<keyword evidence="7" id="KW-1185">Reference proteome</keyword>
<dbReference type="PRINTS" id="PR00039">
    <property type="entry name" value="HTHLYSR"/>
</dbReference>
<dbReference type="AlphaFoldDB" id="A0A3A9AEX1"/>
<dbReference type="PROSITE" id="PS50931">
    <property type="entry name" value="HTH_LYSR"/>
    <property type="match status" value="1"/>
</dbReference>
<dbReference type="Proteomes" id="UP000280696">
    <property type="component" value="Unassembled WGS sequence"/>
</dbReference>
<keyword evidence="3" id="KW-0238">DNA-binding</keyword>
<comment type="similarity">
    <text evidence="1">Belongs to the LysR transcriptional regulatory family.</text>
</comment>
<dbReference type="PANTHER" id="PTHR30126">
    <property type="entry name" value="HTH-TYPE TRANSCRIPTIONAL REGULATOR"/>
    <property type="match status" value="1"/>
</dbReference>
<dbReference type="Gene3D" id="1.10.10.10">
    <property type="entry name" value="Winged helix-like DNA-binding domain superfamily/Winged helix DNA-binding domain"/>
    <property type="match status" value="1"/>
</dbReference>
<keyword evidence="2" id="KW-0805">Transcription regulation</keyword>
<evidence type="ECO:0000313" key="6">
    <source>
        <dbReference type="EMBL" id="RKI89634.1"/>
    </source>
</evidence>
<evidence type="ECO:0000256" key="1">
    <source>
        <dbReference type="ARBA" id="ARBA00009437"/>
    </source>
</evidence>
<comment type="caution">
    <text evidence="6">The sequence shown here is derived from an EMBL/GenBank/DDBJ whole genome shotgun (WGS) entry which is preliminary data.</text>
</comment>